<feature type="region of interest" description="Disordered" evidence="4">
    <location>
        <begin position="70"/>
        <end position="92"/>
    </location>
</feature>
<keyword evidence="2" id="KW-0238">DNA-binding</keyword>
<evidence type="ECO:0000256" key="3">
    <source>
        <dbReference type="ARBA" id="ARBA00023163"/>
    </source>
</evidence>
<sequence>MPVEPFRPEYQRVADDLREQIRSGQLMPGDKLPTKRQLAAHYGVGETSIDNAMLLLRAEHWVRGHQGRGVFVADEPPAGNGGPEPEVWPGQT</sequence>
<evidence type="ECO:0000259" key="5">
    <source>
        <dbReference type="PROSITE" id="PS50949"/>
    </source>
</evidence>
<dbReference type="AlphaFoldDB" id="A0A917UAV1"/>
<dbReference type="PANTHER" id="PTHR44846:SF17">
    <property type="entry name" value="GNTR-FAMILY TRANSCRIPTIONAL REGULATOR"/>
    <property type="match status" value="1"/>
</dbReference>
<dbReference type="PROSITE" id="PS50949">
    <property type="entry name" value="HTH_GNTR"/>
    <property type="match status" value="1"/>
</dbReference>
<gene>
    <name evidence="6" type="ORF">GCM10007977_081460</name>
</gene>
<dbReference type="InterPro" id="IPR050679">
    <property type="entry name" value="Bact_HTH_transcr_reg"/>
</dbReference>
<keyword evidence="7" id="KW-1185">Reference proteome</keyword>
<dbReference type="EMBL" id="BMPI01000055">
    <property type="protein sequence ID" value="GGM67385.1"/>
    <property type="molecule type" value="Genomic_DNA"/>
</dbReference>
<evidence type="ECO:0000256" key="1">
    <source>
        <dbReference type="ARBA" id="ARBA00023015"/>
    </source>
</evidence>
<proteinExistence type="predicted"/>
<organism evidence="6 7">
    <name type="scientific">Dactylosporangium sucinum</name>
    <dbReference type="NCBI Taxonomy" id="1424081"/>
    <lineage>
        <taxon>Bacteria</taxon>
        <taxon>Bacillati</taxon>
        <taxon>Actinomycetota</taxon>
        <taxon>Actinomycetes</taxon>
        <taxon>Micromonosporales</taxon>
        <taxon>Micromonosporaceae</taxon>
        <taxon>Dactylosporangium</taxon>
    </lineage>
</organism>
<feature type="domain" description="HTH gntR-type" evidence="5">
    <location>
        <begin position="7"/>
        <end position="75"/>
    </location>
</feature>
<accession>A0A917UAV1</accession>
<comment type="caution">
    <text evidence="6">The sequence shown here is derived from an EMBL/GenBank/DDBJ whole genome shotgun (WGS) entry which is preliminary data.</text>
</comment>
<dbReference type="GO" id="GO:0003677">
    <property type="term" value="F:DNA binding"/>
    <property type="evidence" value="ECO:0007669"/>
    <property type="project" value="UniProtKB-KW"/>
</dbReference>
<keyword evidence="1" id="KW-0805">Transcription regulation</keyword>
<dbReference type="RefSeq" id="WP_190255402.1">
    <property type="nucleotide sequence ID" value="NZ_BMPI01000055.1"/>
</dbReference>
<name>A0A917UAV1_9ACTN</name>
<dbReference type="InterPro" id="IPR036388">
    <property type="entry name" value="WH-like_DNA-bd_sf"/>
</dbReference>
<dbReference type="SUPFAM" id="SSF46785">
    <property type="entry name" value="Winged helix' DNA-binding domain"/>
    <property type="match status" value="1"/>
</dbReference>
<dbReference type="InterPro" id="IPR036390">
    <property type="entry name" value="WH_DNA-bd_sf"/>
</dbReference>
<dbReference type="GO" id="GO:0045892">
    <property type="term" value="P:negative regulation of DNA-templated transcription"/>
    <property type="evidence" value="ECO:0007669"/>
    <property type="project" value="TreeGrafter"/>
</dbReference>
<protein>
    <recommendedName>
        <fullName evidence="5">HTH gntR-type domain-containing protein</fullName>
    </recommendedName>
</protein>
<dbReference type="PANTHER" id="PTHR44846">
    <property type="entry name" value="MANNOSYL-D-GLYCERATE TRANSPORT/METABOLISM SYSTEM REPRESSOR MNGR-RELATED"/>
    <property type="match status" value="1"/>
</dbReference>
<evidence type="ECO:0000256" key="4">
    <source>
        <dbReference type="SAM" id="MobiDB-lite"/>
    </source>
</evidence>
<dbReference type="Pfam" id="PF00392">
    <property type="entry name" value="GntR"/>
    <property type="match status" value="1"/>
</dbReference>
<reference evidence="6" key="1">
    <citation type="journal article" date="2014" name="Int. J. Syst. Evol. Microbiol.">
        <title>Complete genome sequence of Corynebacterium casei LMG S-19264T (=DSM 44701T), isolated from a smear-ripened cheese.</title>
        <authorList>
            <consortium name="US DOE Joint Genome Institute (JGI-PGF)"/>
            <person name="Walter F."/>
            <person name="Albersmeier A."/>
            <person name="Kalinowski J."/>
            <person name="Ruckert C."/>
        </authorList>
    </citation>
    <scope>NUCLEOTIDE SEQUENCE</scope>
    <source>
        <strain evidence="6">JCM 19831</strain>
    </source>
</reference>
<evidence type="ECO:0000256" key="2">
    <source>
        <dbReference type="ARBA" id="ARBA00023125"/>
    </source>
</evidence>
<dbReference type="GO" id="GO:0003700">
    <property type="term" value="F:DNA-binding transcription factor activity"/>
    <property type="evidence" value="ECO:0007669"/>
    <property type="project" value="InterPro"/>
</dbReference>
<dbReference type="SMART" id="SM00345">
    <property type="entry name" value="HTH_GNTR"/>
    <property type="match status" value="1"/>
</dbReference>
<reference evidence="6" key="2">
    <citation type="submission" date="2020-09" db="EMBL/GenBank/DDBJ databases">
        <authorList>
            <person name="Sun Q."/>
            <person name="Ohkuma M."/>
        </authorList>
    </citation>
    <scope>NUCLEOTIDE SEQUENCE</scope>
    <source>
        <strain evidence="6">JCM 19831</strain>
    </source>
</reference>
<dbReference type="CDD" id="cd07377">
    <property type="entry name" value="WHTH_GntR"/>
    <property type="match status" value="1"/>
</dbReference>
<evidence type="ECO:0000313" key="6">
    <source>
        <dbReference type="EMBL" id="GGM67385.1"/>
    </source>
</evidence>
<dbReference type="Proteomes" id="UP000642070">
    <property type="component" value="Unassembled WGS sequence"/>
</dbReference>
<keyword evidence="3" id="KW-0804">Transcription</keyword>
<dbReference type="Gene3D" id="1.10.10.10">
    <property type="entry name" value="Winged helix-like DNA-binding domain superfamily/Winged helix DNA-binding domain"/>
    <property type="match status" value="1"/>
</dbReference>
<dbReference type="InterPro" id="IPR000524">
    <property type="entry name" value="Tscrpt_reg_HTH_GntR"/>
</dbReference>
<evidence type="ECO:0000313" key="7">
    <source>
        <dbReference type="Proteomes" id="UP000642070"/>
    </source>
</evidence>